<accession>A0ACD0NPP8</accession>
<reference evidence="1 2" key="1">
    <citation type="journal article" date="2018" name="Mol. Biol. Evol.">
        <title>Broad Genomic Sampling Reveals a Smut Pathogenic Ancestry of the Fungal Clade Ustilaginomycotina.</title>
        <authorList>
            <person name="Kijpornyongpan T."/>
            <person name="Mondo S.J."/>
            <person name="Barry K."/>
            <person name="Sandor L."/>
            <person name="Lee J."/>
            <person name="Lipzen A."/>
            <person name="Pangilinan J."/>
            <person name="LaButti K."/>
            <person name="Hainaut M."/>
            <person name="Henrissat B."/>
            <person name="Grigoriev I.V."/>
            <person name="Spatafora J.W."/>
            <person name="Aime M.C."/>
        </authorList>
    </citation>
    <scope>NUCLEOTIDE SEQUENCE [LARGE SCALE GENOMIC DNA]</scope>
    <source>
        <strain evidence="1 2">SA 807</strain>
    </source>
</reference>
<evidence type="ECO:0000313" key="2">
    <source>
        <dbReference type="Proteomes" id="UP000245626"/>
    </source>
</evidence>
<name>A0ACD0NPP8_9BASI</name>
<evidence type="ECO:0000313" key="1">
    <source>
        <dbReference type="EMBL" id="PWN47823.1"/>
    </source>
</evidence>
<proteinExistence type="predicted"/>
<dbReference type="EMBL" id="KZ820330">
    <property type="protein sequence ID" value="PWN47823.1"/>
    <property type="molecule type" value="Genomic_DNA"/>
</dbReference>
<gene>
    <name evidence="1" type="ORF">IE53DRAFT_390024</name>
</gene>
<sequence length="884" mass="94842">MPSKLDPLVTNQAAASEQLGAWNGNAQSSHLPVLFQVGSLCDVLLPDGSRRPATIISRRVGSGGSSPNANPGFANGGSEAYQYYIHRDGDDKRLDCWVDHSMIVQRNSHLHSAASVVGQAEVNPGNSKIDEKTHDREEMNLEEARVKAEQDQASCLSLKAAGKRKRIDDELDNRSDAASPVPSRQPSPSLSVPSAQGEKGNSAHSSITPMMRNIDRVFFGAYDIKTWYYSPYPLDDDWADTDVAKPLGSPLARKASGSLVVTSKKAPRGSLKERSGLRTTSGIHDTPEPGDSPQPASPVTNTSAGSPVPTLADHSASQALRAATSTGATPAGALSGTFPSTGAESPSNAQPFQFNGGHSGPRTKKTGLDAHETPKRSARDNSIKSLYVCDGCFKYMRTYSGYALHKKQCTFTHPPGRKVYQRGAHIIWEVDGAEAKLYCQNLSLFGKLFIDHKTIYFDVEPFTFYVLTDASSQFDHVLGFFSKEKLSYDDYNLACIITFPPFQKKGFGTLMIEFSYYLSADAKILGTPERPLSDLGLKGYLSYWTSVVLRALALAYDDNASPCALLPQNSLSPTKSEARQKFLTVAIRRKLLGLDGIGNMGGSGGEGLIEGEQDQAEARRLKRVSKGWAGSVPRNAVSVPTRHRASESPSKEGRAPSFGTSSGSGSLGALNKAFDSPASAPSSAGRGSSGENAPLDPTKSESSVHGRSLRSRAQGGSPASATHGKLSSADGSIRDKGGFSSSVPDIPRHPSLDLKNDEQLFICTSLENLSRATNLRVEDIAFTLVECGLLDTRVGSDLIEEFDHPVIKDVGPSRFDSKVGLEVSRNGNEEGGTRVQAANRGGHPTNGEGDEAKDAILLTKEAIRKAMVDRKVKRPVLDEDFVLI</sequence>
<keyword evidence="2" id="KW-1185">Reference proteome</keyword>
<organism evidence="1 2">
    <name type="scientific">Violaceomyces palustris</name>
    <dbReference type="NCBI Taxonomy" id="1673888"/>
    <lineage>
        <taxon>Eukaryota</taxon>
        <taxon>Fungi</taxon>
        <taxon>Dikarya</taxon>
        <taxon>Basidiomycota</taxon>
        <taxon>Ustilaginomycotina</taxon>
        <taxon>Ustilaginomycetes</taxon>
        <taxon>Violaceomycetales</taxon>
        <taxon>Violaceomycetaceae</taxon>
        <taxon>Violaceomyces</taxon>
    </lineage>
</organism>
<protein>
    <submittedName>
        <fullName evidence="1">Acyl-CoA N-acyltransferase</fullName>
    </submittedName>
</protein>
<dbReference type="Proteomes" id="UP000245626">
    <property type="component" value="Unassembled WGS sequence"/>
</dbReference>